<reference evidence="3 5" key="2">
    <citation type="submission" date="2020-08" db="EMBL/GenBank/DDBJ databases">
        <title>Genomic Encyclopedia of Type Strains, Phase IV (KMG-IV): sequencing the most valuable type-strain genomes for metagenomic binning, comparative biology and taxonomic classification.</title>
        <authorList>
            <person name="Goeker M."/>
        </authorList>
    </citation>
    <scope>NUCLEOTIDE SEQUENCE [LARGE SCALE GENOMIC DNA]</scope>
    <source>
        <strain evidence="3 5">DSM 10368</strain>
    </source>
</reference>
<evidence type="ECO:0000313" key="4">
    <source>
        <dbReference type="Proteomes" id="UP000075755"/>
    </source>
</evidence>
<organism evidence="2 4">
    <name type="scientific">Aminobacter aminovorans</name>
    <name type="common">Chelatobacter heintzii</name>
    <dbReference type="NCBI Taxonomy" id="83263"/>
    <lineage>
        <taxon>Bacteria</taxon>
        <taxon>Pseudomonadati</taxon>
        <taxon>Pseudomonadota</taxon>
        <taxon>Alphaproteobacteria</taxon>
        <taxon>Hyphomicrobiales</taxon>
        <taxon>Phyllobacteriaceae</taxon>
        <taxon>Aminobacter</taxon>
    </lineage>
</organism>
<feature type="domain" description="NAD(P)-binding" evidence="1">
    <location>
        <begin position="15"/>
        <end position="174"/>
    </location>
</feature>
<dbReference type="PANTHER" id="PTHR43162">
    <property type="match status" value="1"/>
</dbReference>
<evidence type="ECO:0000313" key="5">
    <source>
        <dbReference type="Proteomes" id="UP000577697"/>
    </source>
</evidence>
<dbReference type="Proteomes" id="UP000075755">
    <property type="component" value="Chromosome"/>
</dbReference>
<gene>
    <name evidence="2" type="ORF">AA2016_1433</name>
    <name evidence="3" type="ORF">FHS67_004440</name>
</gene>
<dbReference type="EMBL" id="CP015005">
    <property type="protein sequence ID" value="AMS40366.1"/>
    <property type="molecule type" value="Genomic_DNA"/>
</dbReference>
<evidence type="ECO:0000259" key="1">
    <source>
        <dbReference type="Pfam" id="PF13460"/>
    </source>
</evidence>
<dbReference type="Gene3D" id="3.40.50.720">
    <property type="entry name" value="NAD(P)-binding Rossmann-like Domain"/>
    <property type="match status" value="1"/>
</dbReference>
<protein>
    <submittedName>
        <fullName evidence="2">NmrA family transcriptional regulator</fullName>
    </submittedName>
    <submittedName>
        <fullName evidence="3">Uncharacterized protein YbjT (DUF2867 family)</fullName>
    </submittedName>
</protein>
<dbReference type="EMBL" id="JACICB010000017">
    <property type="protein sequence ID" value="MBB3708104.1"/>
    <property type="molecule type" value="Genomic_DNA"/>
</dbReference>
<dbReference type="RefSeq" id="WP_067956888.1">
    <property type="nucleotide sequence ID" value="NZ_CP015005.1"/>
</dbReference>
<dbReference type="PANTHER" id="PTHR43162:SF1">
    <property type="entry name" value="PRESTALK A DIFFERENTIATION PROTEIN A"/>
    <property type="match status" value="1"/>
</dbReference>
<evidence type="ECO:0000313" key="3">
    <source>
        <dbReference type="EMBL" id="MBB3708104.1"/>
    </source>
</evidence>
<name>A0AAC9AQE3_AMIAI</name>
<reference evidence="2 4" key="1">
    <citation type="submission" date="2016-03" db="EMBL/GenBank/DDBJ databases">
        <title>Complete genome of Aminobacter aminovorans KCTC 2477.</title>
        <authorList>
            <person name="Kim K.M."/>
        </authorList>
    </citation>
    <scope>NUCLEOTIDE SEQUENCE [LARGE SCALE GENOMIC DNA]</scope>
    <source>
        <strain evidence="2 4">KCTC 2477</strain>
    </source>
</reference>
<proteinExistence type="predicted"/>
<sequence length="281" mass="30064">MTAFQHDMKPILILGGTGKTGRRIADQLAAQGLPVRIGSRAARPSFDWENRASWAPSLEGVGAVYISYYPDLAAPGAAEVIGAFADLAVGLGVKRLVLLSGRGEPEAQRAEERVRQSGADWTVLRCSWFMQNFSEGFVLDAVMAGEVALPVGAVGEPFIDADDIADVAVAAFTDNRHIGQLYELTGPRLLTFAEAIAEIATVAGRDIRFVEIGAADFKAGLAAAQLPRDFVELLMMLFTEVLDGRNEHVVDDVSRALGRAARDFTDYAKNAAAAGIWAEAQ</sequence>
<evidence type="ECO:0000313" key="2">
    <source>
        <dbReference type="EMBL" id="AMS40366.1"/>
    </source>
</evidence>
<dbReference type="Proteomes" id="UP000577697">
    <property type="component" value="Unassembled WGS sequence"/>
</dbReference>
<dbReference type="SUPFAM" id="SSF51735">
    <property type="entry name" value="NAD(P)-binding Rossmann-fold domains"/>
    <property type="match status" value="1"/>
</dbReference>
<dbReference type="Gene3D" id="3.90.25.10">
    <property type="entry name" value="UDP-galactose 4-epimerase, domain 1"/>
    <property type="match status" value="1"/>
</dbReference>
<dbReference type="InterPro" id="IPR016040">
    <property type="entry name" value="NAD(P)-bd_dom"/>
</dbReference>
<keyword evidence="5" id="KW-1185">Reference proteome</keyword>
<dbReference type="Pfam" id="PF13460">
    <property type="entry name" value="NAD_binding_10"/>
    <property type="match status" value="1"/>
</dbReference>
<dbReference type="KEGG" id="aak:AA2016_1433"/>
<dbReference type="AlphaFoldDB" id="A0AAC9AQE3"/>
<dbReference type="InterPro" id="IPR036291">
    <property type="entry name" value="NAD(P)-bd_dom_sf"/>
</dbReference>
<accession>A0AAC9AQE3</accession>
<dbReference type="InterPro" id="IPR051604">
    <property type="entry name" value="Ergot_Alk_Oxidoreductase"/>
</dbReference>